<dbReference type="EMBL" id="FWDO01000004">
    <property type="protein sequence ID" value="SLM18022.1"/>
    <property type="molecule type" value="Genomic_DNA"/>
</dbReference>
<evidence type="ECO:0000313" key="3">
    <source>
        <dbReference type="EMBL" id="SLM18022.1"/>
    </source>
</evidence>
<reference evidence="3" key="1">
    <citation type="submission" date="2017-02" db="EMBL/GenBank/DDBJ databases">
        <authorList>
            <person name="Regsiter A."/>
            <person name="William W."/>
        </authorList>
    </citation>
    <scope>NUCLEOTIDE SEQUENCE</scope>
    <source>
        <strain evidence="3">BdmA 4</strain>
    </source>
</reference>
<feature type="chain" id="PRO_5018294719" description="Beta-lactamase-related domain-containing protein" evidence="1">
    <location>
        <begin position="35"/>
        <end position="571"/>
    </location>
</feature>
<sequence>MRSIYRETKRHAMSGRLRLCVACLLISVCGAKLSADGVDFSALESIVENGTKTYYGGIGACLFSDQGTLWRYRSGGGDNRIAFDENTEIHIGELSGQFTVLAVRALCAQGKIDIDSPVSRYLPELFSGANANVERIGGLKIRSLLAEASGYADRPIPNMDGILDADSLAKRLSGAKNRFPEGVRRSESALMMDVLGLLVEKASGRSFGDYVRDEVYGPLGMVASSFEKDSTPPEKSRFYHAGGEPFLDSSSDMYNYLDPFFSMRSTLSDLAQCYSYLLRTEDEDQTKEKRAIDSEAPFSPAIAGQLNRQGYESGEGWILTEPSLDYLGSVAWAEGSYLSHRVVVILARNQNVGIVLAGNIYDQWGINALRDIGIKILKRYIEEQFKIPPPSFSRPEVREIPADVSPQPGLYASSQGVAIVGVGNNLVTLECNRAYSEFAFSTGESFLPTTENEFRELKIIDSASFLIRWNTGTEALMRRPSFTHYSFIVPPREGTYRPDAEASGGWSDFWVIASHGQYFTISGGDMKEYLLLDSSPTTAGILCDDGSVFFGKQVLIDPSGTVSIGFAKPDP</sequence>
<proteinExistence type="predicted"/>
<dbReference type="InterPro" id="IPR050491">
    <property type="entry name" value="AmpC-like"/>
</dbReference>
<dbReference type="SUPFAM" id="SSF56601">
    <property type="entry name" value="beta-lactamase/transpeptidase-like"/>
    <property type="match status" value="1"/>
</dbReference>
<gene>
    <name evidence="3" type="ORF">SPIRO4BDMA_40594</name>
</gene>
<dbReference type="Pfam" id="PF00144">
    <property type="entry name" value="Beta-lactamase"/>
    <property type="match status" value="1"/>
</dbReference>
<feature type="domain" description="Beta-lactamase-related" evidence="2">
    <location>
        <begin position="65"/>
        <end position="359"/>
    </location>
</feature>
<evidence type="ECO:0000259" key="2">
    <source>
        <dbReference type="Pfam" id="PF00144"/>
    </source>
</evidence>
<keyword evidence="1" id="KW-0732">Signal</keyword>
<dbReference type="AlphaFoldDB" id="A0A3P3XP07"/>
<dbReference type="PANTHER" id="PTHR46825">
    <property type="entry name" value="D-ALANYL-D-ALANINE-CARBOXYPEPTIDASE/ENDOPEPTIDASE AMPH"/>
    <property type="match status" value="1"/>
</dbReference>
<feature type="signal peptide" evidence="1">
    <location>
        <begin position="1"/>
        <end position="34"/>
    </location>
</feature>
<evidence type="ECO:0000256" key="1">
    <source>
        <dbReference type="SAM" id="SignalP"/>
    </source>
</evidence>
<dbReference type="Gene3D" id="3.40.710.10">
    <property type="entry name" value="DD-peptidase/beta-lactamase superfamily"/>
    <property type="match status" value="1"/>
</dbReference>
<organism evidence="3">
    <name type="scientific">uncultured spirochete</name>
    <dbReference type="NCBI Taxonomy" id="156406"/>
    <lineage>
        <taxon>Bacteria</taxon>
        <taxon>Pseudomonadati</taxon>
        <taxon>Spirochaetota</taxon>
        <taxon>Spirochaetia</taxon>
        <taxon>Spirochaetales</taxon>
        <taxon>environmental samples</taxon>
    </lineage>
</organism>
<dbReference type="InterPro" id="IPR012338">
    <property type="entry name" value="Beta-lactam/transpept-like"/>
</dbReference>
<name>A0A3P3XP07_9SPIR</name>
<dbReference type="PANTHER" id="PTHR46825:SF9">
    <property type="entry name" value="BETA-LACTAMASE-RELATED DOMAIN-CONTAINING PROTEIN"/>
    <property type="match status" value="1"/>
</dbReference>
<protein>
    <recommendedName>
        <fullName evidence="2">Beta-lactamase-related domain-containing protein</fullName>
    </recommendedName>
</protein>
<dbReference type="InterPro" id="IPR001466">
    <property type="entry name" value="Beta-lactam-related"/>
</dbReference>
<accession>A0A3P3XP07</accession>